<dbReference type="Pfam" id="PF08282">
    <property type="entry name" value="Hydrolase_3"/>
    <property type="match status" value="1"/>
</dbReference>
<keyword evidence="1" id="KW-0378">Hydrolase</keyword>
<dbReference type="SFLD" id="SFLDS00003">
    <property type="entry name" value="Haloacid_Dehalogenase"/>
    <property type="match status" value="1"/>
</dbReference>
<dbReference type="SUPFAM" id="SSF56784">
    <property type="entry name" value="HAD-like"/>
    <property type="match status" value="1"/>
</dbReference>
<comment type="caution">
    <text evidence="1">The sequence shown here is derived from an EMBL/GenBank/DDBJ whole genome shotgun (WGS) entry which is preliminary data.</text>
</comment>
<dbReference type="GO" id="GO:0016787">
    <property type="term" value="F:hydrolase activity"/>
    <property type="evidence" value="ECO:0007669"/>
    <property type="project" value="UniProtKB-KW"/>
</dbReference>
<dbReference type="NCBIfam" id="TIGR01484">
    <property type="entry name" value="HAD-SF-IIB"/>
    <property type="match status" value="1"/>
</dbReference>
<dbReference type="Proteomes" id="UP001597192">
    <property type="component" value="Unassembled WGS sequence"/>
</dbReference>
<name>A0ABW4CSE2_9LACO</name>
<evidence type="ECO:0000313" key="1">
    <source>
        <dbReference type="EMBL" id="MFD1433044.1"/>
    </source>
</evidence>
<dbReference type="EMBL" id="JBHTOG010000053">
    <property type="protein sequence ID" value="MFD1433044.1"/>
    <property type="molecule type" value="Genomic_DNA"/>
</dbReference>
<dbReference type="PANTHER" id="PTHR10000:SF25">
    <property type="entry name" value="PHOSPHATASE YKRA-RELATED"/>
    <property type="match status" value="1"/>
</dbReference>
<dbReference type="InterPro" id="IPR000150">
    <property type="entry name" value="Cof"/>
</dbReference>
<dbReference type="RefSeq" id="WP_125698233.1">
    <property type="nucleotide sequence ID" value="NZ_JBHTOG010000053.1"/>
</dbReference>
<dbReference type="Gene3D" id="3.30.1240.10">
    <property type="match status" value="1"/>
</dbReference>
<keyword evidence="2" id="KW-1185">Reference proteome</keyword>
<organism evidence="1 2">
    <name type="scientific">Lacticaseibacillus yichunensis</name>
    <dbReference type="NCBI Taxonomy" id="2486015"/>
    <lineage>
        <taxon>Bacteria</taxon>
        <taxon>Bacillati</taxon>
        <taxon>Bacillota</taxon>
        <taxon>Bacilli</taxon>
        <taxon>Lactobacillales</taxon>
        <taxon>Lactobacillaceae</taxon>
        <taxon>Lacticaseibacillus</taxon>
    </lineage>
</organism>
<sequence length="261" mass="28365">MTKAIVFFDLDLTLLNDDKQVPPENLAAIKALQANDCLPVICTGRNLWETANLQAQTGITTVVGANGGDLLLEGQHLFQSPIGQPQLTRLLAQAAEDQLPVAMYSDQTVALTFADDNTRGNYELVKQPAPVIDPDFATTQPVPMVLLFTPRTPAGIETGARYVRAFPELTFYRNGPFALDVVNKGMSKGFGVDMVRQQPQFADVKTYAFGDGNNDIAMFEQVDIAVAMGNALPHVVAIADYQTDDYQHAGIPNALKHFGLI</sequence>
<dbReference type="PANTHER" id="PTHR10000">
    <property type="entry name" value="PHOSPHOSERINE PHOSPHATASE"/>
    <property type="match status" value="1"/>
</dbReference>
<dbReference type="InterPro" id="IPR006379">
    <property type="entry name" value="HAD-SF_hydro_IIB"/>
</dbReference>
<dbReference type="InterPro" id="IPR036412">
    <property type="entry name" value="HAD-like_sf"/>
</dbReference>
<dbReference type="NCBIfam" id="TIGR00099">
    <property type="entry name" value="Cof-subfamily"/>
    <property type="match status" value="1"/>
</dbReference>
<reference evidence="2" key="1">
    <citation type="journal article" date="2019" name="Int. J. Syst. Evol. Microbiol.">
        <title>The Global Catalogue of Microorganisms (GCM) 10K type strain sequencing project: providing services to taxonomists for standard genome sequencing and annotation.</title>
        <authorList>
            <consortium name="The Broad Institute Genomics Platform"/>
            <consortium name="The Broad Institute Genome Sequencing Center for Infectious Disease"/>
            <person name="Wu L."/>
            <person name="Ma J."/>
        </authorList>
    </citation>
    <scope>NUCLEOTIDE SEQUENCE [LARGE SCALE GENOMIC DNA]</scope>
    <source>
        <strain evidence="2">CCM 8947</strain>
    </source>
</reference>
<dbReference type="Gene3D" id="3.40.50.1000">
    <property type="entry name" value="HAD superfamily/HAD-like"/>
    <property type="match status" value="1"/>
</dbReference>
<protein>
    <submittedName>
        <fullName evidence="1">Cof-type HAD-IIB family hydrolase</fullName>
    </submittedName>
</protein>
<accession>A0ABW4CSE2</accession>
<evidence type="ECO:0000313" key="2">
    <source>
        <dbReference type="Proteomes" id="UP001597192"/>
    </source>
</evidence>
<dbReference type="SFLD" id="SFLDG01140">
    <property type="entry name" value="C2.B:_Phosphomannomutase_and_P"/>
    <property type="match status" value="1"/>
</dbReference>
<gene>
    <name evidence="1" type="ORF">ACFQ47_10240</name>
</gene>
<proteinExistence type="predicted"/>
<dbReference type="InterPro" id="IPR023214">
    <property type="entry name" value="HAD_sf"/>
</dbReference>